<sequence length="103" mass="11550">FRLVIITFHFEATRGFFWDGSRHFEQWSDDEDDISAGTSSPNFRTTPAGGLLALKCILTSKCLIRGRSSWNQVSNLEPFAPEAETLPLGNRDQILVKTFGLDS</sequence>
<organism evidence="1 2">
    <name type="scientific">Araneus ventricosus</name>
    <name type="common">Orbweaver spider</name>
    <name type="synonym">Epeira ventricosa</name>
    <dbReference type="NCBI Taxonomy" id="182803"/>
    <lineage>
        <taxon>Eukaryota</taxon>
        <taxon>Metazoa</taxon>
        <taxon>Ecdysozoa</taxon>
        <taxon>Arthropoda</taxon>
        <taxon>Chelicerata</taxon>
        <taxon>Arachnida</taxon>
        <taxon>Araneae</taxon>
        <taxon>Araneomorphae</taxon>
        <taxon>Entelegynae</taxon>
        <taxon>Araneoidea</taxon>
        <taxon>Araneidae</taxon>
        <taxon>Araneus</taxon>
    </lineage>
</organism>
<accession>A0A4Y2N458</accession>
<name>A0A4Y2N458_ARAVE</name>
<gene>
    <name evidence="1" type="ORF">AVEN_84848_1</name>
</gene>
<proteinExistence type="predicted"/>
<evidence type="ECO:0000313" key="2">
    <source>
        <dbReference type="Proteomes" id="UP000499080"/>
    </source>
</evidence>
<dbReference type="AlphaFoldDB" id="A0A4Y2N458"/>
<dbReference type="EMBL" id="BGPR01126014">
    <property type="protein sequence ID" value="GBN33672.1"/>
    <property type="molecule type" value="Genomic_DNA"/>
</dbReference>
<comment type="caution">
    <text evidence="1">The sequence shown here is derived from an EMBL/GenBank/DDBJ whole genome shotgun (WGS) entry which is preliminary data.</text>
</comment>
<protein>
    <submittedName>
        <fullName evidence="1">Uncharacterized protein</fullName>
    </submittedName>
</protein>
<dbReference type="Proteomes" id="UP000499080">
    <property type="component" value="Unassembled WGS sequence"/>
</dbReference>
<keyword evidence="2" id="KW-1185">Reference proteome</keyword>
<feature type="non-terminal residue" evidence="1">
    <location>
        <position position="1"/>
    </location>
</feature>
<evidence type="ECO:0000313" key="1">
    <source>
        <dbReference type="EMBL" id="GBN33672.1"/>
    </source>
</evidence>
<reference evidence="1 2" key="1">
    <citation type="journal article" date="2019" name="Sci. Rep.">
        <title>Orb-weaving spider Araneus ventricosus genome elucidates the spidroin gene catalogue.</title>
        <authorList>
            <person name="Kono N."/>
            <person name="Nakamura H."/>
            <person name="Ohtoshi R."/>
            <person name="Moran D.A.P."/>
            <person name="Shinohara A."/>
            <person name="Yoshida Y."/>
            <person name="Fujiwara M."/>
            <person name="Mori M."/>
            <person name="Tomita M."/>
            <person name="Arakawa K."/>
        </authorList>
    </citation>
    <scope>NUCLEOTIDE SEQUENCE [LARGE SCALE GENOMIC DNA]</scope>
</reference>